<keyword evidence="3" id="KW-0063">Aspartyl esterase</keyword>
<reference evidence="6 7" key="1">
    <citation type="submission" date="2011-09" db="EMBL/GenBank/DDBJ databases">
        <title>The draft genome of Treponema saccharophilum DSM 2985.</title>
        <authorList>
            <consortium name="US DOE Joint Genome Institute (JGI-PGF)"/>
            <person name="Lucas S."/>
            <person name="Copeland A."/>
            <person name="Lapidus A."/>
            <person name="Glavina del Rio T."/>
            <person name="Dalin E."/>
            <person name="Tice H."/>
            <person name="Bruce D."/>
            <person name="Goodwin L."/>
            <person name="Pitluck S."/>
            <person name="Peters L."/>
            <person name="Kyrpides N."/>
            <person name="Mavromatis K."/>
            <person name="Ivanova N."/>
            <person name="Markowitz V."/>
            <person name="Cheng J.-F."/>
            <person name="Hugenholtz P."/>
            <person name="Woyke T."/>
            <person name="Wu D."/>
            <person name="Gronow S."/>
            <person name="Wellnitz S."/>
            <person name="Brambilla E."/>
            <person name="Klenk H.-P."/>
            <person name="Eisen J.A."/>
        </authorList>
    </citation>
    <scope>NUCLEOTIDE SEQUENCE [LARGE SCALE GENOMIC DNA]</scope>
    <source>
        <strain evidence="6 7">DSM 2985</strain>
    </source>
</reference>
<evidence type="ECO:0000256" key="2">
    <source>
        <dbReference type="ARBA" id="ARBA00022801"/>
    </source>
</evidence>
<dbReference type="GO" id="GO:0030599">
    <property type="term" value="F:pectinesterase activity"/>
    <property type="evidence" value="ECO:0007669"/>
    <property type="project" value="InterPro"/>
</dbReference>
<dbReference type="InterPro" id="IPR037459">
    <property type="entry name" value="RhgT-like"/>
</dbReference>
<keyword evidence="7" id="KW-1185">Reference proteome</keyword>
<dbReference type="EMBL" id="AGRW01000051">
    <property type="protein sequence ID" value="EIC01160.1"/>
    <property type="molecule type" value="Genomic_DNA"/>
</dbReference>
<dbReference type="STRING" id="907348.TresaDRAFT_0297"/>
<comment type="caution">
    <text evidence="6">The sequence shown here is derived from an EMBL/GenBank/DDBJ whole genome shotgun (WGS) entry which is preliminary data.</text>
</comment>
<evidence type="ECO:0000313" key="6">
    <source>
        <dbReference type="EMBL" id="EIC01160.1"/>
    </source>
</evidence>
<dbReference type="SUPFAM" id="SSF51126">
    <property type="entry name" value="Pectin lyase-like"/>
    <property type="match status" value="1"/>
</dbReference>
<evidence type="ECO:0000259" key="5">
    <source>
        <dbReference type="Pfam" id="PF01095"/>
    </source>
</evidence>
<dbReference type="Gene3D" id="2.160.20.10">
    <property type="entry name" value="Single-stranded right-handed beta-helix, Pectin lyase-like"/>
    <property type="match status" value="1"/>
</dbReference>
<sequence length="1296" mass="141932">MKKMLQKVFGAVFAISAVAALSAQNRKIDVWDFGGVPESGAVNHISQTDIDNTALLGTGGKYDSAGDISYGDLTLTVVANDRAYYGTESNPGKKNYGTQGYASYTFDDGYTSNGIYYCNGSGGDNRRCLTLKNVRAGDIVTFYARLSAAADTTIHFSTVGEDGKVTTVQDETAPIKAESQIYSYIALTSGTYRIWTDKKAGKPVFYRVVRKPAVEVTGSLSNLNGKGSLKFVVKGTNQELNAQVAGNSYKASLPAGKTFTAVLSGVPGYGINPDTRILDLSKVAPGISHTANLVVAEAILYKASGKLAGIDSKYDTSKLKLVMNPPKGSVYQPVEAKLSGGNGTFDYEAKLEPMVRYTASLEGANDYEITKGGSFELSKDFSENIEVSIKKTYTVNGKFFGETKPLPKSLSFKNLDDGYVYSGKISKDSYSVNLRDGQYEVLAETENTKTVNHVVISGSALSKDIKMSFKIAPETKIKLKKDLKVGPKAKYKTVNAALRAAKAMNPQSEKDRITIHIAPGTYREQVIVNVPYVTLKNDTPSKEVKLTWYYGIGYMYYSADEKGWYDEDLAYDKFAKHPVAKWGGATYVQPSATAFRAEGITFETSFNKYITDEELDDGVKSDGSVPERKINSDVRSKPLTERAAAILIEACRTEFVNCKFLGSQDTLYTGYNSEAQKSEDNPYKNEVLRSYFRNCFIEGNTDFIFGDGDVVFEDCEISFAGYTTEGAAGGYLTAARTTSKKGYLFYNCLLSANQNYFVGQGYLGRPWGKDARVAFVNSTIGTANIFSVQGWTQMSGNKPEKANFREFGTIEDGEKADLDYRTEGTVLSKIDGFEPKDFLGDWSPAFRALPKKSGEAAFAKKPSFTTDDDINTPYPGHTITLHYSLGKADDEDISSIKWYRISGSEETLIKESKGFADKTYLLTKDDSNSFIKAVVTPKLRSGKTGAPAEVKLEAQIKEGYASPAKAAADRPRTAGTINVFLAGDSTVTDYSANGIWMGGKVRSEGSWGEYIQAFFGNSVAIQNYAQGGRSSRNFINEGSLQKIQEKIGKGDYLFIQFGHNDCHNEAGYLEDRYVPLGKADSNGIYPVTAGKKIKTPSSLVSKYGDEFYGWKGGTYKWYLKQYVDVAKKAGAIPVLVTPVSRLYFNADGTIRPHHDSGDKSTESMGTFPTENNAYCEAVKQLAAEEKVLLIDGFELTKKFYENAYKSAGSEEYARKLMFPGDSTHNNKLGGFILAGEFAKEIKAKIPSLAKNLVKPTKVLGENADGENQFTVDSTGNFTCKEAYWTAYEQKVMNSLK</sequence>
<evidence type="ECO:0000256" key="4">
    <source>
        <dbReference type="SAM" id="SignalP"/>
    </source>
</evidence>
<organism evidence="6 7">
    <name type="scientific">Treponema saccharophilum DSM 2985</name>
    <dbReference type="NCBI Taxonomy" id="907348"/>
    <lineage>
        <taxon>Bacteria</taxon>
        <taxon>Pseudomonadati</taxon>
        <taxon>Spirochaetota</taxon>
        <taxon>Spirochaetia</taxon>
        <taxon>Spirochaetales</taxon>
        <taxon>Treponemataceae</taxon>
        <taxon>Treponema</taxon>
    </lineage>
</organism>
<dbReference type="Pfam" id="PF01095">
    <property type="entry name" value="Pectinesterase"/>
    <property type="match status" value="1"/>
</dbReference>
<proteinExistence type="inferred from homology"/>
<dbReference type="InterPro" id="IPR011050">
    <property type="entry name" value="Pectin_lyase_fold/virulence"/>
</dbReference>
<name>H7EM75_9SPIR</name>
<dbReference type="GO" id="GO:0042545">
    <property type="term" value="P:cell wall modification"/>
    <property type="evidence" value="ECO:0007669"/>
    <property type="project" value="InterPro"/>
</dbReference>
<feature type="domain" description="Pectinesterase catalytic" evidence="5">
    <location>
        <begin position="638"/>
        <end position="802"/>
    </location>
</feature>
<dbReference type="PANTHER" id="PTHR43695">
    <property type="entry name" value="PUTATIVE (AFU_ORTHOLOGUE AFUA_2G17250)-RELATED"/>
    <property type="match status" value="1"/>
</dbReference>
<dbReference type="InterPro" id="IPR036514">
    <property type="entry name" value="SGNH_hydro_sf"/>
</dbReference>
<dbReference type="RefSeq" id="WP_002705323.1">
    <property type="nucleotide sequence ID" value="NZ_AGRW01000051.1"/>
</dbReference>
<dbReference type="CDD" id="cd01821">
    <property type="entry name" value="Rhamnogalacturan_acetylesterase_like"/>
    <property type="match status" value="1"/>
</dbReference>
<dbReference type="Proteomes" id="UP000003571">
    <property type="component" value="Unassembled WGS sequence"/>
</dbReference>
<protein>
    <submittedName>
        <fullName evidence="6">Pectinesterase</fullName>
    </submittedName>
</protein>
<keyword evidence="2" id="KW-0378">Hydrolase</keyword>
<feature type="chain" id="PRO_5003609813" evidence="4">
    <location>
        <begin position="20"/>
        <end position="1296"/>
    </location>
</feature>
<dbReference type="Gene3D" id="2.60.40.2700">
    <property type="match status" value="1"/>
</dbReference>
<feature type="signal peptide" evidence="4">
    <location>
        <begin position="1"/>
        <end position="19"/>
    </location>
</feature>
<dbReference type="eggNOG" id="COG4677">
    <property type="taxonomic scope" value="Bacteria"/>
</dbReference>
<dbReference type="Gene3D" id="3.40.50.1110">
    <property type="entry name" value="SGNH hydrolase"/>
    <property type="match status" value="1"/>
</dbReference>
<dbReference type="PATRIC" id="fig|907348.3.peg.2052"/>
<comment type="similarity">
    <text evidence="1">Belongs to the 'GDSL' lipolytic enzyme family.</text>
</comment>
<dbReference type="eggNOG" id="COG2755">
    <property type="taxonomic scope" value="Bacteria"/>
</dbReference>
<gene>
    <name evidence="6" type="ORF">TresaDRAFT_0297</name>
</gene>
<dbReference type="OrthoDB" id="9804686at2"/>
<evidence type="ECO:0000256" key="3">
    <source>
        <dbReference type="ARBA" id="ARBA00023085"/>
    </source>
</evidence>
<dbReference type="PANTHER" id="PTHR43695:SF1">
    <property type="entry name" value="RHAMNOGALACTURONAN ACETYLESTERASE"/>
    <property type="match status" value="1"/>
</dbReference>
<dbReference type="SUPFAM" id="SSF52266">
    <property type="entry name" value="SGNH hydrolase"/>
    <property type="match status" value="1"/>
</dbReference>
<keyword evidence="4" id="KW-0732">Signal</keyword>
<evidence type="ECO:0000256" key="1">
    <source>
        <dbReference type="ARBA" id="ARBA00008668"/>
    </source>
</evidence>
<evidence type="ECO:0000313" key="7">
    <source>
        <dbReference type="Proteomes" id="UP000003571"/>
    </source>
</evidence>
<dbReference type="InterPro" id="IPR012334">
    <property type="entry name" value="Pectin_lyas_fold"/>
</dbReference>
<dbReference type="InterPro" id="IPR000070">
    <property type="entry name" value="Pectinesterase_cat"/>
</dbReference>
<accession>H7EM75</accession>